<dbReference type="InterPro" id="IPR005017">
    <property type="entry name" value="OMPP1/FadL/TodX"/>
</dbReference>
<keyword evidence="7" id="KW-0998">Cell outer membrane</keyword>
<evidence type="ECO:0000256" key="7">
    <source>
        <dbReference type="ARBA" id="ARBA00023237"/>
    </source>
</evidence>
<reference evidence="8 9" key="1">
    <citation type="submission" date="2019-09" db="EMBL/GenBank/DDBJ databases">
        <authorList>
            <person name="Chandra G."/>
            <person name="Truman W A."/>
        </authorList>
    </citation>
    <scope>NUCLEOTIDE SEQUENCE [LARGE SCALE GENOMIC DNA]</scope>
    <source>
        <strain evidence="8">PS723</strain>
    </source>
</reference>
<name>A0A5E7BF64_PSEFL</name>
<evidence type="ECO:0000256" key="5">
    <source>
        <dbReference type="ARBA" id="ARBA00022729"/>
    </source>
</evidence>
<evidence type="ECO:0000256" key="6">
    <source>
        <dbReference type="ARBA" id="ARBA00023136"/>
    </source>
</evidence>
<evidence type="ECO:0000256" key="2">
    <source>
        <dbReference type="ARBA" id="ARBA00008163"/>
    </source>
</evidence>
<gene>
    <name evidence="8" type="ORF">PS723_01302</name>
</gene>
<sequence length="94" mass="10266">MTVGVAYDSSAVSDGNRTFTVPMGESWRIAAGATYALNKVTDINVNWAMVWLRGMPADQTKPTSGTRTSGQFDNAWIQAVTGNMTWRFECPATE</sequence>
<dbReference type="Gene3D" id="2.40.160.60">
    <property type="entry name" value="Outer membrane protein transport protein (OMPP1/FadL/TodX)"/>
    <property type="match status" value="1"/>
</dbReference>
<proteinExistence type="inferred from homology"/>
<keyword evidence="5" id="KW-0732">Signal</keyword>
<dbReference type="SUPFAM" id="SSF56935">
    <property type="entry name" value="Porins"/>
    <property type="match status" value="1"/>
</dbReference>
<comment type="subcellular location">
    <subcellularLocation>
        <location evidence="1">Cell outer membrane</location>
        <topology evidence="1">Multi-pass membrane protein</topology>
    </subcellularLocation>
</comment>
<organism evidence="8 9">
    <name type="scientific">Pseudomonas fluorescens</name>
    <dbReference type="NCBI Taxonomy" id="294"/>
    <lineage>
        <taxon>Bacteria</taxon>
        <taxon>Pseudomonadati</taxon>
        <taxon>Pseudomonadota</taxon>
        <taxon>Gammaproteobacteria</taxon>
        <taxon>Pseudomonadales</taxon>
        <taxon>Pseudomonadaceae</taxon>
        <taxon>Pseudomonas</taxon>
    </lineage>
</organism>
<comment type="similarity">
    <text evidence="2">Belongs to the OmpP1/FadL family.</text>
</comment>
<dbReference type="AlphaFoldDB" id="A0A5E7BF64"/>
<dbReference type="GO" id="GO:0009279">
    <property type="term" value="C:cell outer membrane"/>
    <property type="evidence" value="ECO:0007669"/>
    <property type="project" value="UniProtKB-SubCell"/>
</dbReference>
<dbReference type="Proteomes" id="UP000379480">
    <property type="component" value="Unassembled WGS sequence"/>
</dbReference>
<protein>
    <submittedName>
        <fullName evidence="8">Uncharacterized protein</fullName>
    </submittedName>
</protein>
<keyword evidence="6" id="KW-0472">Membrane</keyword>
<evidence type="ECO:0000256" key="1">
    <source>
        <dbReference type="ARBA" id="ARBA00004571"/>
    </source>
</evidence>
<keyword evidence="3" id="KW-1134">Transmembrane beta strand</keyword>
<evidence type="ECO:0000256" key="4">
    <source>
        <dbReference type="ARBA" id="ARBA00022692"/>
    </source>
</evidence>
<evidence type="ECO:0000313" key="8">
    <source>
        <dbReference type="EMBL" id="VVN83773.1"/>
    </source>
</evidence>
<keyword evidence="4" id="KW-0812">Transmembrane</keyword>
<evidence type="ECO:0000313" key="9">
    <source>
        <dbReference type="Proteomes" id="UP000379480"/>
    </source>
</evidence>
<dbReference type="Pfam" id="PF03349">
    <property type="entry name" value="Toluene_X"/>
    <property type="match status" value="1"/>
</dbReference>
<evidence type="ECO:0000256" key="3">
    <source>
        <dbReference type="ARBA" id="ARBA00022452"/>
    </source>
</evidence>
<dbReference type="EMBL" id="CABVHY010000005">
    <property type="protein sequence ID" value="VVN83773.1"/>
    <property type="molecule type" value="Genomic_DNA"/>
</dbReference>
<accession>A0A5E7BF64</accession>